<sequence length="1003" mass="112860">MSEASSAGPSFDVSESAAAAQAPASKASGMLLSEEVMRRQEPNKVVRSRFNEKARVAKMLVPVSPEQVAAHNKLLKAERKITQHVVLVLDASKSMAKRDAFNDDASSELFNSMEKMSRIENVRLSVSQYFKAELQKQKQQVDEHGDILSIDEVFTLVLMENAEATVVFEKLPLTPVTHNELVKRIAVVRGGEGCFIPALKFVQSVIEDASNEGIQSVALFLQSDGKPSDRDTDLDESGKQTNFVPIIKETITIGENSGGMLTAFFTGVGTDDWTILAKMKDELDCFHCKTQFATSNFGTSSVSKSISAFAASATASRLEINDNNDGNDKRGRKNRFIARERQTADLWNDNDGWNSYDKIFNQVERFEYNNEDGSFVREDEEETFDHEKANGFAMRKRVVGEGSERYVFLFSEAVVQQDTIRTLDTTKTKHTIKVKQMLGERLVAKTSRFDRDKDDMSYHAGFVQKHYEAEDLAKAFNERLDQVAGTEIIPRIRYLLPYLIKYYADENSEFPSMILVERHLQRDQYVKYNNNGGYVMGMKREDVVDGKKKDGEDDNGDDGFESAEEDEVEEAEPYDKEEEFNWEARKICESLRANKGSSFRYVLDKTIETRENAGSPFSAAELQILVAKYYLILESGGHAAMHKSQMKRLLTGTPGYKGDLDKMYLKFDLAKITEEPTDFTSLKDTKEGKMDDFIIEEGEEEESDSDSDDEFKDASQTEDAKKEAEPEDPEDAPLGAEVEMEIDAAQGFTHFTHVFSGKTTMVCDIQGVRETDNGKKYLTLTDPAFHSTDETETARTNRKEKGIGLFYKSHVCGVTCKKLGLESSVELNLKGKIAVLGVRGREMQEARTMLKNFSTKRVLTTFHNSVEIFFVGPNENMTSSDRNSVKRAIKTGRSLVPYSKLPQILAEHKARERERKAREEAEAAEAKKAKQEEEQRQALLNKKEDDESPAAPKPAPKKKKKKSQSRVKSENELKNALLMSSVTKAQAKNAETDIMTNLLVTNK</sequence>
<evidence type="ECO:0000256" key="4">
    <source>
        <dbReference type="ARBA" id="ARBA00022777"/>
    </source>
</evidence>
<feature type="compositionally biased region" description="Acidic residues" evidence="6">
    <location>
        <begin position="698"/>
        <end position="711"/>
    </location>
</feature>
<dbReference type="InterPro" id="IPR004166">
    <property type="entry name" value="a-kinase_dom"/>
</dbReference>
<evidence type="ECO:0000256" key="2">
    <source>
        <dbReference type="ARBA" id="ARBA00022679"/>
    </source>
</evidence>
<name>A0ABQ6NBA3_9STRA</name>
<feature type="non-terminal residue" evidence="8">
    <location>
        <position position="1003"/>
    </location>
</feature>
<dbReference type="Gene3D" id="3.20.200.10">
    <property type="entry name" value="MHCK/EF2 kinase"/>
    <property type="match status" value="1"/>
</dbReference>
<dbReference type="SUPFAM" id="SSF53300">
    <property type="entry name" value="vWA-like"/>
    <property type="match status" value="1"/>
</dbReference>
<feature type="compositionally biased region" description="Basic and acidic residues" evidence="6">
    <location>
        <begin position="908"/>
        <end position="945"/>
    </location>
</feature>
<dbReference type="Proteomes" id="UP001165060">
    <property type="component" value="Unassembled WGS sequence"/>
</dbReference>
<dbReference type="SMART" id="SM00811">
    <property type="entry name" value="Alpha_kinase"/>
    <property type="match status" value="1"/>
</dbReference>
<reference evidence="8 9" key="1">
    <citation type="journal article" date="2023" name="Commun. Biol.">
        <title>Genome analysis of Parmales, the sister group of diatoms, reveals the evolutionary specialization of diatoms from phago-mixotrophs to photoautotrophs.</title>
        <authorList>
            <person name="Ban H."/>
            <person name="Sato S."/>
            <person name="Yoshikawa S."/>
            <person name="Yamada K."/>
            <person name="Nakamura Y."/>
            <person name="Ichinomiya M."/>
            <person name="Sato N."/>
            <person name="Blanc-Mathieu R."/>
            <person name="Endo H."/>
            <person name="Kuwata A."/>
            <person name="Ogata H."/>
        </authorList>
    </citation>
    <scope>NUCLEOTIDE SEQUENCE [LARGE SCALE GENOMIC DNA]</scope>
</reference>
<evidence type="ECO:0000256" key="3">
    <source>
        <dbReference type="ARBA" id="ARBA00022741"/>
    </source>
</evidence>
<feature type="region of interest" description="Disordered" evidence="6">
    <location>
        <begin position="544"/>
        <end position="577"/>
    </location>
</feature>
<keyword evidence="4" id="KW-0418">Kinase</keyword>
<accession>A0ABQ6NBA3</accession>
<dbReference type="PANTHER" id="PTHR45992:SF11">
    <property type="entry name" value="ALPHA-TYPE PROTEIN KINASE DOMAIN-CONTAINING PROTEIN"/>
    <property type="match status" value="1"/>
</dbReference>
<dbReference type="EMBL" id="BRYB01006303">
    <property type="protein sequence ID" value="GMI54724.1"/>
    <property type="molecule type" value="Genomic_DNA"/>
</dbReference>
<evidence type="ECO:0000256" key="6">
    <source>
        <dbReference type="SAM" id="MobiDB-lite"/>
    </source>
</evidence>
<gene>
    <name evidence="8" type="ORF">TeGR_g13349</name>
</gene>
<keyword evidence="1" id="KW-0723">Serine/threonine-protein kinase</keyword>
<feature type="region of interest" description="Disordered" evidence="6">
    <location>
        <begin position="908"/>
        <end position="976"/>
    </location>
</feature>
<feature type="compositionally biased region" description="Acidic residues" evidence="6">
    <location>
        <begin position="552"/>
        <end position="577"/>
    </location>
</feature>
<comment type="caution">
    <text evidence="8">The sequence shown here is derived from an EMBL/GenBank/DDBJ whole genome shotgun (WGS) entry which is preliminary data.</text>
</comment>
<evidence type="ECO:0000313" key="9">
    <source>
        <dbReference type="Proteomes" id="UP001165060"/>
    </source>
</evidence>
<proteinExistence type="predicted"/>
<dbReference type="Pfam" id="PF02816">
    <property type="entry name" value="Alpha_kinase"/>
    <property type="match status" value="2"/>
</dbReference>
<evidence type="ECO:0000256" key="1">
    <source>
        <dbReference type="ARBA" id="ARBA00022527"/>
    </source>
</evidence>
<dbReference type="InterPro" id="IPR011009">
    <property type="entry name" value="Kinase-like_dom_sf"/>
</dbReference>
<dbReference type="PROSITE" id="PS51158">
    <property type="entry name" value="ALPHA_KINASE"/>
    <property type="match status" value="1"/>
</dbReference>
<dbReference type="SUPFAM" id="SSF56112">
    <property type="entry name" value="Protein kinase-like (PK-like)"/>
    <property type="match status" value="2"/>
</dbReference>
<organism evidence="8 9">
    <name type="scientific">Tetraparma gracilis</name>
    <dbReference type="NCBI Taxonomy" id="2962635"/>
    <lineage>
        <taxon>Eukaryota</taxon>
        <taxon>Sar</taxon>
        <taxon>Stramenopiles</taxon>
        <taxon>Ochrophyta</taxon>
        <taxon>Bolidophyceae</taxon>
        <taxon>Parmales</taxon>
        <taxon>Triparmaceae</taxon>
        <taxon>Tetraparma</taxon>
    </lineage>
</organism>
<dbReference type="PANTHER" id="PTHR45992">
    <property type="entry name" value="EUKARYOTIC ELONGATION FACTOR 2 KINASE-RELATED"/>
    <property type="match status" value="1"/>
</dbReference>
<feature type="domain" description="Alpha-type protein kinase" evidence="7">
    <location>
        <begin position="367"/>
        <end position="824"/>
    </location>
</feature>
<evidence type="ECO:0000256" key="5">
    <source>
        <dbReference type="ARBA" id="ARBA00022840"/>
    </source>
</evidence>
<dbReference type="InterPro" id="IPR036465">
    <property type="entry name" value="vWFA_dom_sf"/>
</dbReference>
<evidence type="ECO:0000259" key="7">
    <source>
        <dbReference type="PROSITE" id="PS51158"/>
    </source>
</evidence>
<dbReference type="InterPro" id="IPR051852">
    <property type="entry name" value="Alpha-type_PK"/>
</dbReference>
<keyword evidence="3" id="KW-0547">Nucleotide-binding</keyword>
<feature type="compositionally biased region" description="Basic and acidic residues" evidence="6">
    <location>
        <begin position="712"/>
        <end position="724"/>
    </location>
</feature>
<feature type="region of interest" description="Disordered" evidence="6">
    <location>
        <begin position="698"/>
        <end position="731"/>
    </location>
</feature>
<keyword evidence="5" id="KW-0067">ATP-binding</keyword>
<evidence type="ECO:0000313" key="8">
    <source>
        <dbReference type="EMBL" id="GMI54724.1"/>
    </source>
</evidence>
<keyword evidence="2" id="KW-0808">Transferase</keyword>
<feature type="compositionally biased region" description="Basic residues" evidence="6">
    <location>
        <begin position="955"/>
        <end position="965"/>
    </location>
</feature>
<keyword evidence="9" id="KW-1185">Reference proteome</keyword>
<protein>
    <recommendedName>
        <fullName evidence="7">Alpha-type protein kinase domain-containing protein</fullName>
    </recommendedName>
</protein>